<gene>
    <name evidence="3" type="ORF">J2S11_000567</name>
</gene>
<dbReference type="RefSeq" id="WP_307390621.1">
    <property type="nucleotide sequence ID" value="NZ_BAAADK010000018.1"/>
</dbReference>
<dbReference type="NCBIfam" id="NF007197">
    <property type="entry name" value="PRK09618.1"/>
    <property type="match status" value="1"/>
</dbReference>
<keyword evidence="3" id="KW-0282">Flagellum</keyword>
<keyword evidence="2" id="KW-1005">Bacterial flagellum biogenesis</keyword>
<evidence type="ECO:0000256" key="1">
    <source>
        <dbReference type="ARBA" id="ARBA00010577"/>
    </source>
</evidence>
<evidence type="ECO:0000313" key="4">
    <source>
        <dbReference type="Proteomes" id="UP001235840"/>
    </source>
</evidence>
<comment type="similarity">
    <text evidence="1">Belongs to the FlgD family.</text>
</comment>
<dbReference type="Pfam" id="PF03963">
    <property type="entry name" value="FlgD"/>
    <property type="match status" value="1"/>
</dbReference>
<keyword evidence="4" id="KW-1185">Reference proteome</keyword>
<dbReference type="Proteomes" id="UP001235840">
    <property type="component" value="Unassembled WGS sequence"/>
</dbReference>
<keyword evidence="3" id="KW-0966">Cell projection</keyword>
<sequence>MSGFYTMNTNSTPSSVFNSDYYKNTKDFHESSQLGQDAFLKLLLAQLQHQDPLEPLQDREFIAQMAQFSSLEQMTNLNQYMKGFIDFNISTAIVQYSHLIGQKVSYKEDADGLEIDGEGIVKGISMKDGMLSIELESGARIPLDSIYKIEDVRGDTDESN</sequence>
<protein>
    <submittedName>
        <fullName evidence="3">Flagellar basal-body rod modification protein FlgD</fullName>
    </submittedName>
</protein>
<reference evidence="3 4" key="1">
    <citation type="submission" date="2023-07" db="EMBL/GenBank/DDBJ databases">
        <title>Genomic Encyclopedia of Type Strains, Phase IV (KMG-IV): sequencing the most valuable type-strain genomes for metagenomic binning, comparative biology and taxonomic classification.</title>
        <authorList>
            <person name="Goeker M."/>
        </authorList>
    </citation>
    <scope>NUCLEOTIDE SEQUENCE [LARGE SCALE GENOMIC DNA]</scope>
    <source>
        <strain evidence="3 4">DSM 12751</strain>
    </source>
</reference>
<dbReference type="InterPro" id="IPR005648">
    <property type="entry name" value="FlgD"/>
</dbReference>
<evidence type="ECO:0000313" key="3">
    <source>
        <dbReference type="EMBL" id="MDQ0164667.1"/>
    </source>
</evidence>
<accession>A0ABT9VUJ9</accession>
<name>A0ABT9VUJ9_9BACI</name>
<comment type="caution">
    <text evidence="3">The sequence shown here is derived from an EMBL/GenBank/DDBJ whole genome shotgun (WGS) entry which is preliminary data.</text>
</comment>
<dbReference type="EMBL" id="JAUSTY010000002">
    <property type="protein sequence ID" value="MDQ0164667.1"/>
    <property type="molecule type" value="Genomic_DNA"/>
</dbReference>
<evidence type="ECO:0000256" key="2">
    <source>
        <dbReference type="ARBA" id="ARBA00022795"/>
    </source>
</evidence>
<keyword evidence="3" id="KW-0969">Cilium</keyword>
<proteinExistence type="inferred from homology"/>
<organism evidence="3 4">
    <name type="scientific">Caldalkalibacillus horti</name>
    <dbReference type="NCBI Taxonomy" id="77523"/>
    <lineage>
        <taxon>Bacteria</taxon>
        <taxon>Bacillati</taxon>
        <taxon>Bacillota</taxon>
        <taxon>Bacilli</taxon>
        <taxon>Bacillales</taxon>
        <taxon>Bacillaceae</taxon>
        <taxon>Caldalkalibacillus</taxon>
    </lineage>
</organism>